<proteinExistence type="predicted"/>
<accession>A0AAN6AV05</accession>
<dbReference type="EMBL" id="WAGF01000022">
    <property type="protein sequence ID" value="KAB0875495.1"/>
    <property type="molecule type" value="Genomic_DNA"/>
</dbReference>
<evidence type="ECO:0000313" key="2">
    <source>
        <dbReference type="Proteomes" id="UP000439917"/>
    </source>
</evidence>
<reference evidence="1 2" key="1">
    <citation type="submission" date="2019-09" db="EMBL/GenBank/DDBJ databases">
        <title>Prevalence, distribution, and phylogeny of type two toxin-antitoxin genes possessed by Cronobacter species where C. sakazakii homologs follow sequence type lineages.</title>
        <authorList>
            <person name="Finkelstein S."/>
            <person name="Negrete F."/>
            <person name="Jang H."/>
            <person name="Gopinath G.R."/>
            <person name="Tall B.D."/>
        </authorList>
    </citation>
    <scope>NUCLEOTIDE SEQUENCE [LARGE SCALE GENOMIC DNA]</scope>
    <source>
        <strain evidence="1 2">MOD1_Comp4</strain>
    </source>
</reference>
<dbReference type="AlphaFoldDB" id="A0AAN6AV05"/>
<evidence type="ECO:0000313" key="1">
    <source>
        <dbReference type="EMBL" id="KAB0875495.1"/>
    </source>
</evidence>
<organism evidence="1 2">
    <name type="scientific">Cronobacter sakazakii</name>
    <name type="common">Enterobacter sakazakii</name>
    <dbReference type="NCBI Taxonomy" id="28141"/>
    <lineage>
        <taxon>Bacteria</taxon>
        <taxon>Pseudomonadati</taxon>
        <taxon>Pseudomonadota</taxon>
        <taxon>Gammaproteobacteria</taxon>
        <taxon>Enterobacterales</taxon>
        <taxon>Enterobacteriaceae</taxon>
        <taxon>Cronobacter</taxon>
    </lineage>
</organism>
<gene>
    <name evidence="1" type="ORF">FZI38_20990</name>
</gene>
<dbReference type="Proteomes" id="UP000439917">
    <property type="component" value="Unassembled WGS sequence"/>
</dbReference>
<protein>
    <submittedName>
        <fullName evidence="1">Uncharacterized protein</fullName>
    </submittedName>
</protein>
<name>A0AAN6AV05_CROSK</name>
<sequence length="77" mass="8587">MAGGSASFYDYASAMKRLARGQTVMVHKPYPSGGNPLAFYLGRLTEQGVLKRQSFPAHTEFRLQKGQKLTRKIRGVK</sequence>
<comment type="caution">
    <text evidence="1">The sequence shown here is derived from an EMBL/GenBank/DDBJ whole genome shotgun (WGS) entry which is preliminary data.</text>
</comment>